<keyword evidence="3" id="KW-1185">Reference proteome</keyword>
<dbReference type="OrthoDB" id="3767785at2"/>
<feature type="chain" id="PRO_5021018103" evidence="1">
    <location>
        <begin position="23"/>
        <end position="327"/>
    </location>
</feature>
<gene>
    <name evidence="2" type="ORF">EUA94_21900</name>
</gene>
<keyword evidence="1" id="KW-0732">Signal</keyword>
<dbReference type="EMBL" id="SDWV01000038">
    <property type="protein sequence ID" value="RYC03325.1"/>
    <property type="molecule type" value="Genomic_DNA"/>
</dbReference>
<name>A0A4Q2SDC4_9ACTN</name>
<dbReference type="PROSITE" id="PS51257">
    <property type="entry name" value="PROKAR_LIPOPROTEIN"/>
    <property type="match status" value="1"/>
</dbReference>
<feature type="signal peptide" evidence="1">
    <location>
        <begin position="1"/>
        <end position="22"/>
    </location>
</feature>
<comment type="caution">
    <text evidence="2">The sequence shown here is derived from an EMBL/GenBank/DDBJ whole genome shotgun (WGS) entry which is preliminary data.</text>
</comment>
<organism evidence="2 3">
    <name type="scientific">Nocardioides zhouii</name>
    <dbReference type="NCBI Taxonomy" id="1168729"/>
    <lineage>
        <taxon>Bacteria</taxon>
        <taxon>Bacillati</taxon>
        <taxon>Actinomycetota</taxon>
        <taxon>Actinomycetes</taxon>
        <taxon>Propionibacteriales</taxon>
        <taxon>Nocardioidaceae</taxon>
        <taxon>Nocardioides</taxon>
    </lineage>
</organism>
<reference evidence="2 3" key="1">
    <citation type="submission" date="2019-01" db="EMBL/GenBank/DDBJ databases">
        <title>Novel species of Nocardioides.</title>
        <authorList>
            <person name="Liu Q."/>
            <person name="X Y.-H."/>
        </authorList>
    </citation>
    <scope>NUCLEOTIDE SEQUENCE [LARGE SCALE GENOMIC DNA]</scope>
    <source>
        <strain evidence="2 3">HLT2-9</strain>
    </source>
</reference>
<dbReference type="AlphaFoldDB" id="A0A4Q2SDC4"/>
<accession>A0A4Q2SDC4</accession>
<dbReference type="Proteomes" id="UP000291101">
    <property type="component" value="Unassembled WGS sequence"/>
</dbReference>
<evidence type="ECO:0000313" key="2">
    <source>
        <dbReference type="EMBL" id="RYC03325.1"/>
    </source>
</evidence>
<dbReference type="RefSeq" id="WP_129429044.1">
    <property type="nucleotide sequence ID" value="NZ_SDWV01000038.1"/>
</dbReference>
<proteinExistence type="predicted"/>
<evidence type="ECO:0000313" key="3">
    <source>
        <dbReference type="Proteomes" id="UP000291101"/>
    </source>
</evidence>
<dbReference type="SUPFAM" id="SSF101898">
    <property type="entry name" value="NHL repeat"/>
    <property type="match status" value="1"/>
</dbReference>
<protein>
    <submittedName>
        <fullName evidence="2">Uncharacterized protein</fullName>
    </submittedName>
</protein>
<evidence type="ECO:0000256" key="1">
    <source>
        <dbReference type="SAM" id="SignalP"/>
    </source>
</evidence>
<sequence>MMGVRMRVVGLAALLLATGCTAAPGSYEHEFNTKGCGPVTYADVRGQPPAYGAVQLARFPNDHAMCAGRWVPGADDWLVPQGMTIADGTAYVAGFDGTQMGRHRLCTMQSMELKTGEPITSRYPVRGRVGPRLPTDCRHGGGVVADEHGVWLAETQRLWLLDPDTLKPTRGWALAEPVRGSFAVFGRDGRLGLGRFRAENPARLWWFDVDAMLASSAYELDEGDAMDAVRIPPDTQGALWAELGGVGPGLWLARSNTTCGVLVGPDGRSRSFVPGAEGMALTGPNQLWVVSESGSRLYQEKGRPMTPMLARFDTSDMKRWAEPRCDP</sequence>